<dbReference type="EC" id="6.6.1.2" evidence="1"/>
<dbReference type="GO" id="GO:0009236">
    <property type="term" value="P:cobalamin biosynthetic process"/>
    <property type="evidence" value="ECO:0007669"/>
    <property type="project" value="UniProtKB-UniRule"/>
</dbReference>
<sequence>MHLLLAQQGTISDGEEAIDLGQSPGDILFLSAADSELAAIAAAHRDRRTAPSLRLASLMSLKHPMSVDTYVERTARHAKLIIVRALGGASYFHYALEALHAAAARAGALIAVLPGDARPDAGLVPFSNVDLDDLNALWAYLIEGGDANTQAFLDYAGAMLADGEKPAPAVPLMKAGIWWPGRGLIGVEEWRRVVAEVSSRVAGPLSVGPGTPPSVLPDISPTRGEIGKLPGLLIKEPFEDAAPSAEEMERDLSSLISPLVGEMSGRTEGGISSSAEEVAFEPSSPIVAISFYRALVQSGETGPIEALIEALTTLGLRPLPVFAYSLKDPVSTGILESVFSALKPDVVINTTGFAVSAPGADRQPTVLEVNEAIVLQAILSASSREAWLSSSQGLSARDLGMNVALPEVDGRVLARAISFKTAARYDAAVETNIVASEPDDGRVRYTAELAANWARLRKASARDRRIALVMANYPNRDGRLGNGVGLDTPAGTIEVLKAMRAAGYPVAEIPADGDALIRHLMEGPTNSGSDGKIIRETLSLSLCNSFLESLPNKIQDEVRARWGNPQDDPYFREGVFALPFARFGEVLVGIQPARGYNIDPKESYHSPDLVPPHGYLAFYAFLRREFGAHAVIHMGKHGNLEWLPGKALALSESCYPEAILGPLPHLYPFIVNDPGEGTQAKRRSAAVIIDHLTPPLTRAESYGPLKDLEALVDEYYEASGGDPRRIRLLSRQILDLVADIGLDRDAGIAKGESEGEALKKLDAYLCDLKEMQIRDGLHVFGVSPEGRLLTDLTVALARVPRGLGEGGDASLQRAIAADAGLGGGMWGIPPSVLPDISPTRGEIDKPLGFPTKETSEDVTPSVEEMERSLSSLISPLVGEMSGRTEGGASIFDPLDCDMAVVWTGPRPDILADILDTPWRTNGDTVERIELLAAKFVSGEMECPADWKATRAVLSEIETRLKPSILACGPAEIAGLLAGLDGRFVAPGPSGAPTRGRPDVLPTGRNFYSVDSRAVPTPAAYELGKKSAELLVRRYVQDHGEWPVSFGLTAWGTSNMRTGGDDIAQALALIGVKPLWDMSSRRVTGYEIVPPAMLGRPRVDVTLRISGFFRDAFPEQIALFDKAIRAVGALEEDAADNPIAERMRGEAARLGAAGLDEVSAKRRAGYRVFGSKPGAYGAGLQALIDEKGWERRADLAEAYLVWGSYAYGAGEEGRAERGLFEERLRSVQAVIQNQDNREHDLLDSDDYYQFEGGMAAAAEQLAGARPSIYHNDHSRPEKPVIRSLEEEIGRVVRGRVVNPKWISGVMRHGYKGAAEIAATVDYLFAFAATTGAVGEHHFEAVYQAFVGDPDVRDFMIEKNPAAFDEMKERLLEAIDRSLWTPRSNSARFDLAATQQNEVTQ</sequence>
<dbReference type="PANTHER" id="PTHR44119:SF4">
    <property type="entry name" value="AEROBIC COBALTOCHELATASE SUBUNIT COBN"/>
    <property type="match status" value="1"/>
</dbReference>
<protein>
    <recommendedName>
        <fullName evidence="1">Cobaltochelatase subunit CobN</fullName>
        <ecNumber evidence="1">6.6.1.2</ecNumber>
    </recommendedName>
</protein>
<dbReference type="RefSeq" id="WP_164578010.1">
    <property type="nucleotide sequence ID" value="NZ_WUEZ01000030.1"/>
</dbReference>
<comment type="caution">
    <text evidence="3">The sequence shown here is derived from an EMBL/GenBank/DDBJ whole genome shotgun (WGS) entry which is preliminary data.</text>
</comment>
<proteinExistence type="predicted"/>
<keyword evidence="3" id="KW-0436">Ligase</keyword>
<organism evidence="3 4">
    <name type="scientific">Rhizobium leguminosarum</name>
    <dbReference type="NCBI Taxonomy" id="384"/>
    <lineage>
        <taxon>Bacteria</taxon>
        <taxon>Pseudomonadati</taxon>
        <taxon>Pseudomonadota</taxon>
        <taxon>Alphaproteobacteria</taxon>
        <taxon>Hyphomicrobiales</taxon>
        <taxon>Rhizobiaceae</taxon>
        <taxon>Rhizobium/Agrobacterium group</taxon>
        <taxon>Rhizobium</taxon>
    </lineage>
</organism>
<evidence type="ECO:0000259" key="2">
    <source>
        <dbReference type="Pfam" id="PF02514"/>
    </source>
</evidence>
<dbReference type="InterPro" id="IPR003672">
    <property type="entry name" value="CobN/Mg_chltase"/>
</dbReference>
<evidence type="ECO:0000313" key="3">
    <source>
        <dbReference type="EMBL" id="NEI36972.1"/>
    </source>
</evidence>
<dbReference type="InterPro" id="IPR011953">
    <property type="entry name" value="Cobalto_CobN"/>
</dbReference>
<evidence type="ECO:0000256" key="1">
    <source>
        <dbReference type="NCBIfam" id="TIGR02257"/>
    </source>
</evidence>
<dbReference type="PANTHER" id="PTHR44119">
    <property type="entry name" value="MAGNESIUM-CHELATASE SUBUNIT CHLH, CHLOROPLASTIC"/>
    <property type="match status" value="1"/>
</dbReference>
<reference evidence="3 4" key="1">
    <citation type="submission" date="2019-12" db="EMBL/GenBank/DDBJ databases">
        <title>Rhizobium genotypes associated with high levels of biological nitrogen fixation by grain legumes in a temperate-maritime cropping system.</title>
        <authorList>
            <person name="Maluk M."/>
            <person name="Francesc Ferrando Molina F."/>
            <person name="Lopez Del Egido L."/>
            <person name="Lafos M."/>
            <person name="Langarica-Fuentes A."/>
            <person name="Gebre Yohannes G."/>
            <person name="Young M.W."/>
            <person name="Martin P."/>
            <person name="Gantlett R."/>
            <person name="Kenicer G."/>
            <person name="Hawes C."/>
            <person name="Begg G.S."/>
            <person name="Quilliam R.S."/>
            <person name="Squire G.R."/>
            <person name="Poole P.S."/>
            <person name="Young P.W."/>
            <person name="Iannetta P.M."/>
            <person name="James E.K."/>
        </authorList>
    </citation>
    <scope>NUCLEOTIDE SEQUENCE [LARGE SCALE GENOMIC DNA]</scope>
    <source>
        <strain evidence="3 4">JHI1096</strain>
    </source>
</reference>
<dbReference type="CDD" id="cd10150">
    <property type="entry name" value="CobN_like"/>
    <property type="match status" value="1"/>
</dbReference>
<dbReference type="GO" id="GO:0051116">
    <property type="term" value="F:cobaltochelatase activity"/>
    <property type="evidence" value="ECO:0007669"/>
    <property type="project" value="UniProtKB-UniRule"/>
</dbReference>
<feature type="domain" description="CobN/magnesium chelatase" evidence="2">
    <location>
        <begin position="138"/>
        <end position="1383"/>
    </location>
</feature>
<gene>
    <name evidence="3" type="primary">cobN</name>
    <name evidence="3" type="ORF">GR204_23795</name>
</gene>
<dbReference type="Proteomes" id="UP000471560">
    <property type="component" value="Unassembled WGS sequence"/>
</dbReference>
<dbReference type="EMBL" id="WUEZ01000030">
    <property type="protein sequence ID" value="NEI36972.1"/>
    <property type="molecule type" value="Genomic_DNA"/>
</dbReference>
<name>A0A6P0BG66_RHILE</name>
<dbReference type="Pfam" id="PF02514">
    <property type="entry name" value="CobN-Mg_chel"/>
    <property type="match status" value="1"/>
</dbReference>
<dbReference type="NCBIfam" id="TIGR02257">
    <property type="entry name" value="cobalto_cobN"/>
    <property type="match status" value="1"/>
</dbReference>
<evidence type="ECO:0000313" key="4">
    <source>
        <dbReference type="Proteomes" id="UP000471560"/>
    </source>
</evidence>
<accession>A0A6P0BG66</accession>